<evidence type="ECO:0000313" key="10">
    <source>
        <dbReference type="EMBL" id="PHK98560.1"/>
    </source>
</evidence>
<dbReference type="InterPro" id="IPR013798">
    <property type="entry name" value="Indole-3-glycerol_P_synth_dom"/>
</dbReference>
<dbReference type="InterPro" id="IPR013785">
    <property type="entry name" value="Aldolase_TIM"/>
</dbReference>
<dbReference type="InterPro" id="IPR001468">
    <property type="entry name" value="Indole-3-GlycerolPSynthase_CS"/>
</dbReference>
<gene>
    <name evidence="10" type="ORF">CGL56_08785</name>
</gene>
<dbReference type="PANTHER" id="PTHR22854">
    <property type="entry name" value="TRYPTOPHAN BIOSYNTHESIS PROTEIN"/>
    <property type="match status" value="1"/>
</dbReference>
<organism evidence="10 11">
    <name type="scientific">Neolewinella marina</name>
    <dbReference type="NCBI Taxonomy" id="438751"/>
    <lineage>
        <taxon>Bacteria</taxon>
        <taxon>Pseudomonadati</taxon>
        <taxon>Bacteroidota</taxon>
        <taxon>Saprospiria</taxon>
        <taxon>Saprospirales</taxon>
        <taxon>Lewinellaceae</taxon>
        <taxon>Neolewinella</taxon>
    </lineage>
</organism>
<comment type="caution">
    <text evidence="10">The sequence shown here is derived from an EMBL/GenBank/DDBJ whole genome shotgun (WGS) entry which is preliminary data.</text>
</comment>
<dbReference type="InterPro" id="IPR045186">
    <property type="entry name" value="Indole-3-glycerol_P_synth"/>
</dbReference>
<protein>
    <recommendedName>
        <fullName evidence="3">indole-3-glycerol-phosphate synthase</fullName>
        <ecNumber evidence="3">4.1.1.48</ecNumber>
    </recommendedName>
</protein>
<reference evidence="10 11" key="1">
    <citation type="submission" date="2017-10" db="EMBL/GenBank/DDBJ databases">
        <title>The draft genome sequence of Lewinella marina KCTC 32374.</title>
        <authorList>
            <person name="Wang K."/>
        </authorList>
    </citation>
    <scope>NUCLEOTIDE SEQUENCE [LARGE SCALE GENOMIC DNA]</scope>
    <source>
        <strain evidence="10 11">MKG-38</strain>
    </source>
</reference>
<evidence type="ECO:0000256" key="4">
    <source>
        <dbReference type="ARBA" id="ARBA00022605"/>
    </source>
</evidence>
<evidence type="ECO:0000313" key="11">
    <source>
        <dbReference type="Proteomes" id="UP000226437"/>
    </source>
</evidence>
<dbReference type="InterPro" id="IPR011060">
    <property type="entry name" value="RibuloseP-bd_barrel"/>
</dbReference>
<dbReference type="FunFam" id="3.20.20.70:FF:000024">
    <property type="entry name" value="Indole-3-glycerol phosphate synthase"/>
    <property type="match status" value="1"/>
</dbReference>
<comment type="pathway">
    <text evidence="2">Amino-acid biosynthesis; L-tryptophan biosynthesis; L-tryptophan from chorismate: step 4/5.</text>
</comment>
<evidence type="ECO:0000256" key="2">
    <source>
        <dbReference type="ARBA" id="ARBA00004696"/>
    </source>
</evidence>
<dbReference type="NCBIfam" id="NF001377">
    <property type="entry name" value="PRK00278.2-4"/>
    <property type="match status" value="1"/>
</dbReference>
<keyword evidence="5" id="KW-0210">Decarboxylase</keyword>
<dbReference type="EMBL" id="PDLO01000003">
    <property type="protein sequence ID" value="PHK98560.1"/>
    <property type="molecule type" value="Genomic_DNA"/>
</dbReference>
<name>A0A2G0CF61_9BACT</name>
<dbReference type="EC" id="4.1.1.48" evidence="3"/>
<dbReference type="UniPathway" id="UPA00035">
    <property type="reaction ID" value="UER00043"/>
</dbReference>
<dbReference type="GO" id="GO:0000162">
    <property type="term" value="P:L-tryptophan biosynthetic process"/>
    <property type="evidence" value="ECO:0007669"/>
    <property type="project" value="UniProtKB-UniPathway"/>
</dbReference>
<keyword evidence="4" id="KW-0028">Amino-acid biosynthesis</keyword>
<accession>A0A2G0CF61</accession>
<evidence type="ECO:0000256" key="7">
    <source>
        <dbReference type="ARBA" id="ARBA00023141"/>
    </source>
</evidence>
<dbReference type="AlphaFoldDB" id="A0A2G0CF61"/>
<keyword evidence="6" id="KW-0822">Tryptophan biosynthesis</keyword>
<proteinExistence type="predicted"/>
<evidence type="ECO:0000256" key="5">
    <source>
        <dbReference type="ARBA" id="ARBA00022793"/>
    </source>
</evidence>
<dbReference type="Proteomes" id="UP000226437">
    <property type="component" value="Unassembled WGS sequence"/>
</dbReference>
<dbReference type="PANTHER" id="PTHR22854:SF2">
    <property type="entry name" value="INDOLE-3-GLYCEROL-PHOSPHATE SYNTHASE"/>
    <property type="match status" value="1"/>
</dbReference>
<evidence type="ECO:0000256" key="3">
    <source>
        <dbReference type="ARBA" id="ARBA00012362"/>
    </source>
</evidence>
<keyword evidence="8" id="KW-0456">Lyase</keyword>
<evidence type="ECO:0000256" key="8">
    <source>
        <dbReference type="ARBA" id="ARBA00023239"/>
    </source>
</evidence>
<evidence type="ECO:0000259" key="9">
    <source>
        <dbReference type="Pfam" id="PF00218"/>
    </source>
</evidence>
<evidence type="ECO:0000256" key="6">
    <source>
        <dbReference type="ARBA" id="ARBA00022822"/>
    </source>
</evidence>
<dbReference type="Pfam" id="PF00218">
    <property type="entry name" value="IGPS"/>
    <property type="match status" value="1"/>
</dbReference>
<dbReference type="GO" id="GO:0004640">
    <property type="term" value="F:phosphoribosylanthranilate isomerase activity"/>
    <property type="evidence" value="ECO:0007669"/>
    <property type="project" value="TreeGrafter"/>
</dbReference>
<keyword evidence="11" id="KW-1185">Reference proteome</keyword>
<comment type="catalytic activity">
    <reaction evidence="1">
        <text>1-(2-carboxyphenylamino)-1-deoxy-D-ribulose 5-phosphate + H(+) = (1S,2R)-1-C-(indol-3-yl)glycerol 3-phosphate + CO2 + H2O</text>
        <dbReference type="Rhea" id="RHEA:23476"/>
        <dbReference type="ChEBI" id="CHEBI:15377"/>
        <dbReference type="ChEBI" id="CHEBI:15378"/>
        <dbReference type="ChEBI" id="CHEBI:16526"/>
        <dbReference type="ChEBI" id="CHEBI:58613"/>
        <dbReference type="ChEBI" id="CHEBI:58866"/>
        <dbReference type="EC" id="4.1.1.48"/>
    </reaction>
</comment>
<dbReference type="RefSeq" id="WP_099106170.1">
    <property type="nucleotide sequence ID" value="NZ_JAATJF010000001.1"/>
</dbReference>
<dbReference type="GO" id="GO:0004425">
    <property type="term" value="F:indole-3-glycerol-phosphate synthase activity"/>
    <property type="evidence" value="ECO:0007669"/>
    <property type="project" value="UniProtKB-EC"/>
</dbReference>
<sequence>MGNILERIVEHKRLEVDRRRQQVPLAALQDSEGYDHKRHDLCRALEKSQHFGLIAEFKRKSPSQDDINLNADATAVAQGYAQAGAAAISCLTDAHFFGARPDDITRVRAAVDIPIIRKDFLIDRYQLHEARAMGADAVLLIATALSAQQIDELAEEANTLGLQVICEVHDETEVGKISPSVDIIGVNNRNLTNFKVDISNSLELEQMLPPGILRISESGIDDPQSVVKLRRAHFQGFLIGTHFMRQADPGAACARFIQETHKFEAIYKDAIA</sequence>
<evidence type="ECO:0000256" key="1">
    <source>
        <dbReference type="ARBA" id="ARBA00001633"/>
    </source>
</evidence>
<dbReference type="CDD" id="cd00331">
    <property type="entry name" value="IGPS"/>
    <property type="match status" value="1"/>
</dbReference>
<dbReference type="PROSITE" id="PS00614">
    <property type="entry name" value="IGPS"/>
    <property type="match status" value="1"/>
</dbReference>
<dbReference type="Gene3D" id="3.20.20.70">
    <property type="entry name" value="Aldolase class I"/>
    <property type="match status" value="1"/>
</dbReference>
<dbReference type="OrthoDB" id="9804217at2"/>
<dbReference type="SUPFAM" id="SSF51366">
    <property type="entry name" value="Ribulose-phoshate binding barrel"/>
    <property type="match status" value="1"/>
</dbReference>
<feature type="domain" description="Indole-3-glycerol phosphate synthase" evidence="9">
    <location>
        <begin position="5"/>
        <end position="253"/>
    </location>
</feature>
<keyword evidence="7" id="KW-0057">Aromatic amino acid biosynthesis</keyword>